<dbReference type="EMBL" id="JXRQ01000025">
    <property type="protein sequence ID" value="KIL46668.1"/>
    <property type="molecule type" value="Genomic_DNA"/>
</dbReference>
<feature type="transmembrane region" description="Helical" evidence="1">
    <location>
        <begin position="12"/>
        <end position="38"/>
    </location>
</feature>
<dbReference type="PATRIC" id="fig|135826.4.peg.2779"/>
<gene>
    <name evidence="2" type="ORF">KP77_27950</name>
</gene>
<evidence type="ECO:0000313" key="2">
    <source>
        <dbReference type="EMBL" id="KIL46668.1"/>
    </source>
</evidence>
<name>A0A0C2VRP5_9BACL</name>
<comment type="caution">
    <text evidence="2">The sequence shown here is derived from an EMBL/GenBank/DDBJ whole genome shotgun (WGS) entry which is preliminary data.</text>
</comment>
<feature type="transmembrane region" description="Helical" evidence="1">
    <location>
        <begin position="44"/>
        <end position="64"/>
    </location>
</feature>
<organism evidence="2 3">
    <name type="scientific">Jeotgalibacillus alimentarius</name>
    <dbReference type="NCBI Taxonomy" id="135826"/>
    <lineage>
        <taxon>Bacteria</taxon>
        <taxon>Bacillati</taxon>
        <taxon>Bacillota</taxon>
        <taxon>Bacilli</taxon>
        <taxon>Bacillales</taxon>
        <taxon>Caryophanaceae</taxon>
        <taxon>Jeotgalibacillus</taxon>
    </lineage>
</organism>
<dbReference type="OrthoDB" id="2450147at2"/>
<keyword evidence="1" id="KW-1133">Transmembrane helix</keyword>
<dbReference type="Proteomes" id="UP000031950">
    <property type="component" value="Unassembled WGS sequence"/>
</dbReference>
<accession>A0A0C2VRP5</accession>
<keyword evidence="3" id="KW-1185">Reference proteome</keyword>
<keyword evidence="1" id="KW-0472">Membrane</keyword>
<evidence type="ECO:0000256" key="1">
    <source>
        <dbReference type="SAM" id="Phobius"/>
    </source>
</evidence>
<protein>
    <submittedName>
        <fullName evidence="2">Uncharacterized protein</fullName>
    </submittedName>
</protein>
<dbReference type="AlphaFoldDB" id="A0A0C2VRP5"/>
<proteinExistence type="predicted"/>
<evidence type="ECO:0000313" key="3">
    <source>
        <dbReference type="Proteomes" id="UP000031950"/>
    </source>
</evidence>
<reference evidence="2 3" key="1">
    <citation type="submission" date="2015-01" db="EMBL/GenBank/DDBJ databases">
        <title>Genome sequence of Jeotgalibacillus alimentarius.</title>
        <authorList>
            <person name="Goh K.M."/>
            <person name="Chan K.-G."/>
            <person name="Yaakop A.S."/>
            <person name="Ee R."/>
            <person name="Gan H.M."/>
            <person name="Chan C.S."/>
        </authorList>
    </citation>
    <scope>NUCLEOTIDE SEQUENCE [LARGE SCALE GENOMIC DNA]</scope>
    <source>
        <strain evidence="2 3">YKJ-13</strain>
    </source>
</reference>
<keyword evidence="1" id="KW-0812">Transmembrane</keyword>
<feature type="transmembrane region" description="Helical" evidence="1">
    <location>
        <begin position="258"/>
        <end position="275"/>
    </location>
</feature>
<sequence>MIYQETNTDMFFRIFYQLFFIGFGLFLLAAGLFPVYLLFTMPSWWILTVAWMTPFLLWLAWYMAKASRQSFMKEKYLSRYEIKDGRLTGMSYRLDEKPRMHDVDLNDVQRVVVTSYILRLNIHRHSHTLDTHYYTPVTAPALYIVSDDDVVEMLISDHHNPATNEWLQFFDDQGIPVTYTDEIMHFIGHTKFWSVKKREKYVRDGSDLVEYKAPFNWPHDAEALYEKWKNQSSLKRMKIDEIELKTHQENQKKKKWRSFWAVILWILMIIALLSAL</sequence>
<dbReference type="RefSeq" id="WP_041123307.1">
    <property type="nucleotide sequence ID" value="NZ_JXRQ01000025.1"/>
</dbReference>